<feature type="compositionally biased region" description="Polar residues" evidence="1">
    <location>
        <begin position="91"/>
        <end position="105"/>
    </location>
</feature>
<sequence length="136" mass="14531">MFGFITNFFGGIFSFFGGLLGFKKSEYFLDLGNSDTNESPKVELAAAKKPEPVVAAPAVAKADSPKKAKAETSQKSQKEKEPVKVAAATNGKVSSSTEPTLTFAPNNLMPIPTASRRTPGPSMNGFRDMARQVKTK</sequence>
<organism evidence="3 4">
    <name type="scientific">Tychonema bourrellyi FEM_GT703</name>
    <dbReference type="NCBI Taxonomy" id="2040638"/>
    <lineage>
        <taxon>Bacteria</taxon>
        <taxon>Bacillati</taxon>
        <taxon>Cyanobacteriota</taxon>
        <taxon>Cyanophyceae</taxon>
        <taxon>Oscillatoriophycideae</taxon>
        <taxon>Oscillatoriales</taxon>
        <taxon>Microcoleaceae</taxon>
        <taxon>Tychonema</taxon>
    </lineage>
</organism>
<evidence type="ECO:0000313" key="4">
    <source>
        <dbReference type="Proteomes" id="UP000226442"/>
    </source>
</evidence>
<dbReference type="EMBL" id="NXIB02000037">
    <property type="protein sequence ID" value="PHX55904.1"/>
    <property type="molecule type" value="Genomic_DNA"/>
</dbReference>
<name>A0A2G4F2A6_9CYAN</name>
<accession>A0A2G4F2A6</accession>
<dbReference type="OrthoDB" id="468587at2"/>
<dbReference type="AlphaFoldDB" id="A0A2G4F2A6"/>
<evidence type="ECO:0000313" key="3">
    <source>
        <dbReference type="EMBL" id="PHX55904.1"/>
    </source>
</evidence>
<dbReference type="Proteomes" id="UP000226442">
    <property type="component" value="Unassembled WGS sequence"/>
</dbReference>
<evidence type="ECO:0000256" key="2">
    <source>
        <dbReference type="SAM" id="Phobius"/>
    </source>
</evidence>
<proteinExistence type="predicted"/>
<protein>
    <submittedName>
        <fullName evidence="3">Uncharacterized protein</fullName>
    </submittedName>
</protein>
<gene>
    <name evidence="3" type="ORF">CP500_008390</name>
</gene>
<feature type="compositionally biased region" description="Basic and acidic residues" evidence="1">
    <location>
        <begin position="63"/>
        <end position="83"/>
    </location>
</feature>
<keyword evidence="4" id="KW-1185">Reference proteome</keyword>
<keyword evidence="2" id="KW-0812">Transmembrane</keyword>
<keyword evidence="2" id="KW-0472">Membrane</keyword>
<comment type="caution">
    <text evidence="3">The sequence shown here is derived from an EMBL/GenBank/DDBJ whole genome shotgun (WGS) entry which is preliminary data.</text>
</comment>
<feature type="transmembrane region" description="Helical" evidence="2">
    <location>
        <begin position="6"/>
        <end position="22"/>
    </location>
</feature>
<evidence type="ECO:0000256" key="1">
    <source>
        <dbReference type="SAM" id="MobiDB-lite"/>
    </source>
</evidence>
<keyword evidence="2" id="KW-1133">Transmembrane helix</keyword>
<reference evidence="3" key="1">
    <citation type="submission" date="2017-10" db="EMBL/GenBank/DDBJ databases">
        <title>Draft genome sequence of the planktic cyanobacteria Tychonema bourrellyi isolated from alpine lentic freshwater.</title>
        <authorList>
            <person name="Tett A."/>
            <person name="Armanini F."/>
            <person name="Asnicar F."/>
            <person name="Boscaini A."/>
            <person name="Pasolli E."/>
            <person name="Zolfo M."/>
            <person name="Donati C."/>
            <person name="Salmaso N."/>
            <person name="Segata N."/>
        </authorList>
    </citation>
    <scope>NUCLEOTIDE SEQUENCE</scope>
    <source>
        <strain evidence="3">FEM_GT703</strain>
    </source>
</reference>
<feature type="region of interest" description="Disordered" evidence="1">
    <location>
        <begin position="58"/>
        <end position="136"/>
    </location>
</feature>
<dbReference type="RefSeq" id="WP_096831099.1">
    <property type="nucleotide sequence ID" value="NZ_NXIB02000037.1"/>
</dbReference>